<feature type="chain" id="PRO_5030580603" evidence="4">
    <location>
        <begin position="33"/>
        <end position="940"/>
    </location>
</feature>
<dbReference type="InterPro" id="IPR010104">
    <property type="entry name" value="TonB_rcpt_bac"/>
</dbReference>
<keyword evidence="8" id="KW-1185">Reference proteome</keyword>
<evidence type="ECO:0000259" key="6">
    <source>
        <dbReference type="Pfam" id="PF14905"/>
    </source>
</evidence>
<dbReference type="AlphaFoldDB" id="A0A7X1KNW5"/>
<comment type="caution">
    <text evidence="7">The sequence shown here is derived from an EMBL/GenBank/DDBJ whole genome shotgun (WGS) entry which is preliminary data.</text>
</comment>
<accession>A0A7X1KNW5</accession>
<evidence type="ECO:0000256" key="1">
    <source>
        <dbReference type="ARBA" id="ARBA00004442"/>
    </source>
</evidence>
<protein>
    <submittedName>
        <fullName evidence="7">TonB-dependent receptor</fullName>
    </submittedName>
</protein>
<dbReference type="PROSITE" id="PS00430">
    <property type="entry name" value="TONB_DEPENDENT_REC_1"/>
    <property type="match status" value="1"/>
</dbReference>
<evidence type="ECO:0000313" key="8">
    <source>
        <dbReference type="Proteomes" id="UP000551327"/>
    </source>
</evidence>
<reference evidence="7 8" key="1">
    <citation type="submission" date="2020-08" db="EMBL/GenBank/DDBJ databases">
        <title>The genome sequence of type strain Novosphingobium piscinae KCTC 42194.</title>
        <authorList>
            <person name="Liu Y."/>
        </authorList>
    </citation>
    <scope>NUCLEOTIDE SEQUENCE [LARGE SCALE GENOMIC DNA]</scope>
    <source>
        <strain evidence="7 8">KCTC 42194</strain>
    </source>
</reference>
<evidence type="ECO:0000259" key="5">
    <source>
        <dbReference type="Pfam" id="PF07715"/>
    </source>
</evidence>
<dbReference type="PANTHER" id="PTHR40980">
    <property type="entry name" value="PLUG DOMAIN-CONTAINING PROTEIN"/>
    <property type="match status" value="1"/>
</dbReference>
<comment type="subcellular location">
    <subcellularLocation>
        <location evidence="1">Cell outer membrane</location>
    </subcellularLocation>
</comment>
<feature type="domain" description="Outer membrane protein beta-barrel" evidence="6">
    <location>
        <begin position="534"/>
        <end position="776"/>
    </location>
</feature>
<name>A0A7X1KNW5_9SPHN</name>
<feature type="domain" description="TonB-dependent receptor plug" evidence="5">
    <location>
        <begin position="68"/>
        <end position="162"/>
    </location>
</feature>
<feature type="signal peptide" evidence="4">
    <location>
        <begin position="1"/>
        <end position="32"/>
    </location>
</feature>
<evidence type="ECO:0000256" key="2">
    <source>
        <dbReference type="ARBA" id="ARBA00023136"/>
    </source>
</evidence>
<dbReference type="InterPro" id="IPR036942">
    <property type="entry name" value="Beta-barrel_TonB_sf"/>
</dbReference>
<evidence type="ECO:0000313" key="7">
    <source>
        <dbReference type="EMBL" id="MBC2667785.1"/>
    </source>
</evidence>
<dbReference type="InterPro" id="IPR037066">
    <property type="entry name" value="Plug_dom_sf"/>
</dbReference>
<dbReference type="Gene3D" id="2.170.130.10">
    <property type="entry name" value="TonB-dependent receptor, plug domain"/>
    <property type="match status" value="1"/>
</dbReference>
<dbReference type="InterPro" id="IPR012910">
    <property type="entry name" value="Plug_dom"/>
</dbReference>
<keyword evidence="7" id="KW-0675">Receptor</keyword>
<dbReference type="Pfam" id="PF07715">
    <property type="entry name" value="Plug"/>
    <property type="match status" value="1"/>
</dbReference>
<dbReference type="InterPro" id="IPR010916">
    <property type="entry name" value="TonB_box_CS"/>
</dbReference>
<dbReference type="NCBIfam" id="TIGR01782">
    <property type="entry name" value="TonB-Xanth-Caul"/>
    <property type="match status" value="1"/>
</dbReference>
<dbReference type="SUPFAM" id="SSF56935">
    <property type="entry name" value="Porins"/>
    <property type="match status" value="1"/>
</dbReference>
<keyword evidence="2" id="KW-0472">Membrane</keyword>
<gene>
    <name evidence="7" type="ORF">H7F53_01330</name>
</gene>
<dbReference type="RefSeq" id="WP_185677657.1">
    <property type="nucleotide sequence ID" value="NZ_JACLAX010000001.1"/>
</dbReference>
<dbReference type="PANTHER" id="PTHR40980:SF4">
    <property type="entry name" value="TONB-DEPENDENT RECEPTOR-LIKE BETA-BARREL DOMAIN-CONTAINING PROTEIN"/>
    <property type="match status" value="1"/>
</dbReference>
<organism evidence="7 8">
    <name type="scientific">Novosphingobium piscinae</name>
    <dbReference type="NCBI Taxonomy" id="1507448"/>
    <lineage>
        <taxon>Bacteria</taxon>
        <taxon>Pseudomonadati</taxon>
        <taxon>Pseudomonadota</taxon>
        <taxon>Alphaproteobacteria</taxon>
        <taxon>Sphingomonadales</taxon>
        <taxon>Sphingomonadaceae</taxon>
        <taxon>Novosphingobium</taxon>
    </lineage>
</organism>
<sequence length="940" mass="103172">MSLVDRSRGLAPRCLLLASAAGCLLHAGSALAVEAEAGADEAADTIVVTGSRPIAESEAAALEVQKRSDSLVTVLASDGIGRLPDQNIAQATSRLPGVAVERDQGQARYISLRGAPKTWTTLSFDGINVVSPEGRDARFDSIPSAIAKQVIVSKAVTPDMPGETVAGNVNVVTRSAFDYDGFHLAAKAGYGQAEYGKRPEYEGSLVLSQRLPLGSGELGVLVSGSYYERNMITDNFEHDWERVAQDTRPGAATRYWVQETENKLYRLTRKNWSLSGRLDWKADDDNQISLRSIYTIFTDDEARDNYRFDLDDRQGDLVPNTAACTTTVNPTPSTSGYADICIGNTPTQGTIYGIDIRQRSTLRAFKQSILTNTLEGKHSFGDGWSINWLGNYTQSKDDRTVTGEASWESPSTRTLRPTVGYDFTNPGVALLTLYNTTQLASPTRFQAGTQVTAIDSFTKPLTAITFLDAVDTTNAFTGRLVIAKTLSLLGGEATFKAGFQFDQRGKVVDERNLTIPVTDTARLAAIGLPTDYTQFALSQPFQGKLPMGYTFNYFDNRKMAAVGDKARELYAFAPVAANYYDVRERVYAGFLMGTLRYDWGSLVGGVRVEKVANRGIANGIANGVSTLITSNVDQTLVFPSAHLNYNVDDSKKLRLSFNTGAARADYDQIRPNISFNDLAQTISGGNPAIKPERAKGVDAYFEWYVRPQGYISIGAFYKKVSDVIYTTRRTFGSDALNSNGIDRSPYFYSGILNGGDGRLFGVEVAAQLQLEPWTEAIGLPGWMGGFGISANLTLNDSEVTKPAFFNGATLSVPERKVRLPNTSDAVYNLGVYYEKYGLSLRLQYQRRSLWLDSIADDDTDAGDTYWDADDEMDFSARYAINKHFEIYFDAANLLNQPGRRFSDPSGILTARGTPTGMIRNQTIEWERFGRRFTGGVRVTF</sequence>
<keyword evidence="4" id="KW-0732">Signal</keyword>
<dbReference type="Proteomes" id="UP000551327">
    <property type="component" value="Unassembled WGS sequence"/>
</dbReference>
<dbReference type="Pfam" id="PF14905">
    <property type="entry name" value="OMP_b-brl_3"/>
    <property type="match status" value="1"/>
</dbReference>
<dbReference type="Gene3D" id="2.40.170.20">
    <property type="entry name" value="TonB-dependent receptor, beta-barrel domain"/>
    <property type="match status" value="1"/>
</dbReference>
<dbReference type="InterPro" id="IPR041700">
    <property type="entry name" value="OMP_b-brl_3"/>
</dbReference>
<dbReference type="EMBL" id="JACLAX010000001">
    <property type="protein sequence ID" value="MBC2667785.1"/>
    <property type="molecule type" value="Genomic_DNA"/>
</dbReference>
<evidence type="ECO:0000256" key="4">
    <source>
        <dbReference type="SAM" id="SignalP"/>
    </source>
</evidence>
<dbReference type="GO" id="GO:0009279">
    <property type="term" value="C:cell outer membrane"/>
    <property type="evidence" value="ECO:0007669"/>
    <property type="project" value="UniProtKB-SubCell"/>
</dbReference>
<evidence type="ECO:0000256" key="3">
    <source>
        <dbReference type="ARBA" id="ARBA00023237"/>
    </source>
</evidence>
<proteinExistence type="predicted"/>
<keyword evidence="3" id="KW-0998">Cell outer membrane</keyword>